<sequence>MDIARRLACFLAGIHDFGKCTPAFQTQKGYQNSPDLDIALLNRLEQAGLTGISSLNLDMAARKRSHHTVTGEYLLQYFGVQQDIASVIGAHHGKPVDKEEIVTKMKRYPRYCFQDETKGPCQRLWLAMQKKLLEGSLENFPISVFPARAGVIPDVHDTASFVISKIDTIIGSAIGIDIGFTQVIVYILQEVTYTYIRANCWYWPRRRHLIRV</sequence>
<keyword evidence="2" id="KW-0378">Hydrolase</keyword>
<protein>
    <submittedName>
        <fullName evidence="5">CRISPR-associated helicase Cas3</fullName>
    </submittedName>
</protein>
<dbReference type="AlphaFoldDB" id="G0VML3"/>
<evidence type="ECO:0000313" key="6">
    <source>
        <dbReference type="Proteomes" id="UP000010111"/>
    </source>
</evidence>
<dbReference type="GO" id="GO:0016787">
    <property type="term" value="F:hydrolase activity"/>
    <property type="evidence" value="ECO:0007669"/>
    <property type="project" value="UniProtKB-KW"/>
</dbReference>
<evidence type="ECO:0000256" key="2">
    <source>
        <dbReference type="ARBA" id="ARBA00022801"/>
    </source>
</evidence>
<evidence type="ECO:0000256" key="3">
    <source>
        <dbReference type="ARBA" id="ARBA00023118"/>
    </source>
</evidence>
<dbReference type="CDD" id="cd09641">
    <property type="entry name" value="Cas3''_I"/>
    <property type="match status" value="1"/>
</dbReference>
<name>G0VML3_MEGEL</name>
<evidence type="ECO:0000313" key="5">
    <source>
        <dbReference type="EMBL" id="CCC74405.1"/>
    </source>
</evidence>
<dbReference type="GO" id="GO:0046872">
    <property type="term" value="F:metal ion binding"/>
    <property type="evidence" value="ECO:0007669"/>
    <property type="project" value="UniProtKB-KW"/>
</dbReference>
<dbReference type="eggNOG" id="COG1203">
    <property type="taxonomic scope" value="Bacteria"/>
</dbReference>
<dbReference type="InterPro" id="IPR038257">
    <property type="entry name" value="CRISPR-assoc_Cas3_HD_sf"/>
</dbReference>
<gene>
    <name evidence="5" type="ORF">MELS_2188</name>
</gene>
<keyword evidence="6" id="KW-1185">Reference proteome</keyword>
<dbReference type="Gene3D" id="1.10.3210.30">
    <property type="match status" value="1"/>
</dbReference>
<keyword evidence="3" id="KW-0051">Antiviral defense</keyword>
<feature type="domain" description="HD Cas3-type" evidence="4">
    <location>
        <begin position="1"/>
        <end position="170"/>
    </location>
</feature>
<evidence type="ECO:0000259" key="4">
    <source>
        <dbReference type="PROSITE" id="PS51643"/>
    </source>
</evidence>
<dbReference type="InterPro" id="IPR006483">
    <property type="entry name" value="CRISPR-assoc_Cas3_HD"/>
</dbReference>
<keyword evidence="1" id="KW-0479">Metal-binding</keyword>
<organism evidence="5 6">
    <name type="scientific">Megasphaera elsdenii DSM 20460</name>
    <dbReference type="NCBI Taxonomy" id="1064535"/>
    <lineage>
        <taxon>Bacteria</taxon>
        <taxon>Bacillati</taxon>
        <taxon>Bacillota</taxon>
        <taxon>Negativicutes</taxon>
        <taxon>Veillonellales</taxon>
        <taxon>Veillonellaceae</taxon>
        <taxon>Megasphaera</taxon>
    </lineage>
</organism>
<dbReference type="GO" id="GO:0051607">
    <property type="term" value="P:defense response to virus"/>
    <property type="evidence" value="ECO:0007669"/>
    <property type="project" value="UniProtKB-KW"/>
</dbReference>
<dbReference type="KEGG" id="med:MELS_2188"/>
<dbReference type="Proteomes" id="UP000010111">
    <property type="component" value="Chromosome"/>
</dbReference>
<dbReference type="EMBL" id="HE576794">
    <property type="protein sequence ID" value="CCC74405.1"/>
    <property type="molecule type" value="Genomic_DNA"/>
</dbReference>
<dbReference type="HOGENOM" id="CLU_1298546_0_0_9"/>
<dbReference type="PROSITE" id="PS51643">
    <property type="entry name" value="HD_CAS3"/>
    <property type="match status" value="1"/>
</dbReference>
<proteinExistence type="predicted"/>
<dbReference type="Pfam" id="PF18019">
    <property type="entry name" value="Cas3_HD"/>
    <property type="match status" value="1"/>
</dbReference>
<evidence type="ECO:0000256" key="1">
    <source>
        <dbReference type="ARBA" id="ARBA00022723"/>
    </source>
</evidence>
<accession>G0VML3</accession>
<reference evidence="5 6" key="1">
    <citation type="journal article" date="2011" name="J. Bacteriol.">
        <title>Genome Sequence of the Ruminal Bacterium Megasphaera elsdenii.</title>
        <authorList>
            <person name="Marx H."/>
            <person name="Graf A.B."/>
            <person name="Tatto N."/>
            <person name="Thallinger G.G."/>
            <person name="Mattanovich D."/>
            <person name="Sauer M."/>
        </authorList>
    </citation>
    <scope>NUCLEOTIDE SEQUENCE [LARGE SCALE GENOMIC DNA]</scope>
    <source>
        <strain evidence="5 6">DSM 20460</strain>
    </source>
</reference>